<feature type="transmembrane region" description="Helical" evidence="5">
    <location>
        <begin position="99"/>
        <end position="117"/>
    </location>
</feature>
<reference evidence="6 7" key="1">
    <citation type="submission" date="2015-09" db="EMBL/GenBank/DDBJ databases">
        <title>Complete genome sequence of Defluviimonas alba cai42t isolated from an oilfield in Xinjiang.</title>
        <authorList>
            <person name="Geng S."/>
            <person name="Pan X."/>
            <person name="Wu X."/>
        </authorList>
    </citation>
    <scope>NUCLEOTIDE SEQUENCE [LARGE SCALE GENOMIC DNA]</scope>
    <source>
        <strain evidence="7">cai42</strain>
    </source>
</reference>
<evidence type="ECO:0000313" key="7">
    <source>
        <dbReference type="Proteomes" id="UP000076128"/>
    </source>
</evidence>
<evidence type="ECO:0000256" key="3">
    <source>
        <dbReference type="ARBA" id="ARBA00022989"/>
    </source>
</evidence>
<dbReference type="Gene3D" id="1.50.10.150">
    <property type="entry name" value="Voltage-dependent anion channel"/>
    <property type="match status" value="1"/>
</dbReference>
<feature type="transmembrane region" description="Helical" evidence="5">
    <location>
        <begin position="246"/>
        <end position="266"/>
    </location>
</feature>
<dbReference type="GO" id="GO:0046583">
    <property type="term" value="F:monoatomic cation efflux transmembrane transporter activity"/>
    <property type="evidence" value="ECO:0007669"/>
    <property type="project" value="TreeGrafter"/>
</dbReference>
<keyword evidence="2 5" id="KW-0812">Transmembrane</keyword>
<dbReference type="InterPro" id="IPR038665">
    <property type="entry name" value="Voltage-dep_anion_channel_sf"/>
</dbReference>
<keyword evidence="7" id="KW-1185">Reference proteome</keyword>
<feature type="transmembrane region" description="Helical" evidence="5">
    <location>
        <begin position="309"/>
        <end position="331"/>
    </location>
</feature>
<keyword evidence="3 5" id="KW-1133">Transmembrane helix</keyword>
<feature type="transmembrane region" description="Helical" evidence="5">
    <location>
        <begin position="160"/>
        <end position="179"/>
    </location>
</feature>
<feature type="transmembrane region" description="Helical" evidence="5">
    <location>
        <begin position="216"/>
        <end position="234"/>
    </location>
</feature>
<dbReference type="InterPro" id="IPR052951">
    <property type="entry name" value="Tellurite_res_ion_channel"/>
</dbReference>
<feature type="transmembrane region" description="Helical" evidence="5">
    <location>
        <begin position="61"/>
        <end position="79"/>
    </location>
</feature>
<dbReference type="EMBL" id="CP012661">
    <property type="protein sequence ID" value="AMY69718.1"/>
    <property type="molecule type" value="Genomic_DNA"/>
</dbReference>
<evidence type="ECO:0000256" key="5">
    <source>
        <dbReference type="SAM" id="Phobius"/>
    </source>
</evidence>
<evidence type="ECO:0000256" key="2">
    <source>
        <dbReference type="ARBA" id="ARBA00022692"/>
    </source>
</evidence>
<dbReference type="CDD" id="cd09323">
    <property type="entry name" value="TDT_SLAC1_like"/>
    <property type="match status" value="1"/>
</dbReference>
<dbReference type="PATRIC" id="fig|1335048.3.peg.2578"/>
<comment type="subcellular location">
    <subcellularLocation>
        <location evidence="1">Membrane</location>
        <topology evidence="1">Multi-pass membrane protein</topology>
    </subcellularLocation>
</comment>
<dbReference type="Pfam" id="PF03595">
    <property type="entry name" value="SLAC1"/>
    <property type="match status" value="1"/>
</dbReference>
<dbReference type="PANTHER" id="PTHR37955">
    <property type="entry name" value="TELLURITE RESISTANCE PROTEIN TEHA"/>
    <property type="match status" value="1"/>
</dbReference>
<dbReference type="STRING" id="1335048.AKL17_2473"/>
<proteinExistence type="predicted"/>
<feature type="transmembrane region" description="Helical" evidence="5">
    <location>
        <begin position="30"/>
        <end position="49"/>
    </location>
</feature>
<feature type="transmembrane region" description="Helical" evidence="5">
    <location>
        <begin position="278"/>
        <end position="297"/>
    </location>
</feature>
<evidence type="ECO:0000256" key="1">
    <source>
        <dbReference type="ARBA" id="ARBA00004141"/>
    </source>
</evidence>
<accession>A0A159Z5M7</accession>
<dbReference type="Proteomes" id="UP000076128">
    <property type="component" value="Chromosome"/>
</dbReference>
<protein>
    <submittedName>
        <fullName evidence="6">C4-dicarboxylate transporter/malic acid transport protein</fullName>
    </submittedName>
</protein>
<dbReference type="RefSeq" id="WP_236937757.1">
    <property type="nucleotide sequence ID" value="NZ_CP012661.1"/>
</dbReference>
<dbReference type="InterPro" id="IPR004695">
    <property type="entry name" value="SLAC1/Mae1/Ssu1/TehA"/>
</dbReference>
<feature type="transmembrane region" description="Helical" evidence="5">
    <location>
        <begin position="185"/>
        <end position="204"/>
    </location>
</feature>
<evidence type="ECO:0000313" key="6">
    <source>
        <dbReference type="EMBL" id="AMY69718.1"/>
    </source>
</evidence>
<dbReference type="AlphaFoldDB" id="A0A159Z5M7"/>
<evidence type="ECO:0000256" key="4">
    <source>
        <dbReference type="ARBA" id="ARBA00023136"/>
    </source>
</evidence>
<dbReference type="KEGG" id="daa:AKL17_2473"/>
<sequence length="339" mass="35953">MSLAEPPVPMPSPMPHAAAAAHGRLEHFPITFFATTMGLGGFTLAAHAAERALGRGPGLSHLLLAVTIAVFVALVGLYGAKALRHPAAVQAEWHHPVRLAFFPTVSVSMLLLATAMLGDWPRLALLVWGMGTLLQGVLTLAVISGWIGTRAFQHGHLSPAWFIPAVGNVIVPVAGAPLGYMDLSWLFFSGGLLFWLVLLTLVFNRLVFHDPLPGRLQPTLVILIAPPAVGYVAWLRMMAPASGVDAFGHVLLSLGYVFAAIVALQLPRILRLPFAMSFWALSFPLAALTIASFAHGAAAQSLAHQRIGFALLALLALVIAGLVGRTTLAIARGEICRPE</sequence>
<gene>
    <name evidence="6" type="ORF">AKL17_2473</name>
</gene>
<keyword evidence="4 5" id="KW-0472">Membrane</keyword>
<name>A0A159Z5M7_9RHOB</name>
<feature type="transmembrane region" description="Helical" evidence="5">
    <location>
        <begin position="123"/>
        <end position="148"/>
    </location>
</feature>
<dbReference type="PANTHER" id="PTHR37955:SF1">
    <property type="entry name" value="DEP DOMAIN-CONTAINING PROTEIN"/>
    <property type="match status" value="1"/>
</dbReference>
<dbReference type="GO" id="GO:0005886">
    <property type="term" value="C:plasma membrane"/>
    <property type="evidence" value="ECO:0007669"/>
    <property type="project" value="TreeGrafter"/>
</dbReference>
<organism evidence="6 7">
    <name type="scientific">Frigidibacter mobilis</name>
    <dbReference type="NCBI Taxonomy" id="1335048"/>
    <lineage>
        <taxon>Bacteria</taxon>
        <taxon>Pseudomonadati</taxon>
        <taxon>Pseudomonadota</taxon>
        <taxon>Alphaproteobacteria</taxon>
        <taxon>Rhodobacterales</taxon>
        <taxon>Paracoccaceae</taxon>
        <taxon>Frigidibacter</taxon>
    </lineage>
</organism>